<dbReference type="PIRSF" id="PIRSF004553">
    <property type="entry name" value="CHP00095"/>
    <property type="match status" value="1"/>
</dbReference>
<gene>
    <name evidence="3" type="ORF">B2M26_07585</name>
</gene>
<dbReference type="RefSeq" id="WP_079290463.1">
    <property type="nucleotide sequence ID" value="NZ_MWPS01000021.1"/>
</dbReference>
<organism evidence="3 4">
    <name type="scientific">Ferroacidibacillus organovorans</name>
    <dbReference type="NCBI Taxonomy" id="1765683"/>
    <lineage>
        <taxon>Bacteria</taxon>
        <taxon>Bacillati</taxon>
        <taxon>Bacillota</taxon>
        <taxon>Bacilli</taxon>
        <taxon>Bacillales</taxon>
        <taxon>Alicyclobacillaceae</taxon>
        <taxon>Ferroacidibacillus</taxon>
    </lineage>
</organism>
<keyword evidence="2 3" id="KW-0808">Transferase</keyword>
<dbReference type="PANTHER" id="PTHR43542">
    <property type="entry name" value="METHYLTRANSFERASE"/>
    <property type="match status" value="1"/>
</dbReference>
<dbReference type="NCBIfam" id="TIGR00095">
    <property type="entry name" value="16S rRNA (guanine(966)-N(2))-methyltransferase RsmD"/>
    <property type="match status" value="1"/>
</dbReference>
<protein>
    <submittedName>
        <fullName evidence="3">16S rRNA (Guanine(966)-N(2))-methyltransferase RsmD</fullName>
    </submittedName>
</protein>
<name>A0A1V4EU38_9BACL</name>
<dbReference type="Gene3D" id="3.40.50.150">
    <property type="entry name" value="Vaccinia Virus protein VP39"/>
    <property type="match status" value="1"/>
</dbReference>
<dbReference type="SUPFAM" id="SSF53335">
    <property type="entry name" value="S-adenosyl-L-methionine-dependent methyltransferases"/>
    <property type="match status" value="1"/>
</dbReference>
<dbReference type="PANTHER" id="PTHR43542:SF1">
    <property type="entry name" value="METHYLTRANSFERASE"/>
    <property type="match status" value="1"/>
</dbReference>
<sequence length="197" mass="22094">MRVIAGTKRGRTLIAPKGDETRPTLDRVKEALFSRIGPYFDGGMGLDLFAGSGALGIEGISRGLEKVIFVDARTGSVIRDNLARLDCDSQADVWTMDYLRALHRLTRECVKIDVAFLDPPYALWHRAPLLDQLSDASILREEATVVAEMGRDKDTPMAHGYELLRESLYGETKLCVYRYCGTDDFFVEDTIDSQLER</sequence>
<dbReference type="GO" id="GO:0031167">
    <property type="term" value="P:rRNA methylation"/>
    <property type="evidence" value="ECO:0007669"/>
    <property type="project" value="InterPro"/>
</dbReference>
<evidence type="ECO:0000256" key="1">
    <source>
        <dbReference type="ARBA" id="ARBA00022603"/>
    </source>
</evidence>
<dbReference type="GO" id="GO:0008168">
    <property type="term" value="F:methyltransferase activity"/>
    <property type="evidence" value="ECO:0007669"/>
    <property type="project" value="UniProtKB-KW"/>
</dbReference>
<reference evidence="3 4" key="1">
    <citation type="submission" date="2017-02" db="EMBL/GenBank/DDBJ databases">
        <title>Draft genome of Acidibacillus ferrooxidans Huett2.</title>
        <authorList>
            <person name="Schopf S."/>
        </authorList>
    </citation>
    <scope>NUCLEOTIDE SEQUENCE [LARGE SCALE GENOMIC DNA]</scope>
    <source>
        <strain evidence="3 4">Huett2</strain>
    </source>
</reference>
<dbReference type="Proteomes" id="UP000190229">
    <property type="component" value="Unassembled WGS sequence"/>
</dbReference>
<comment type="caution">
    <text evidence="3">The sequence shown here is derived from an EMBL/GenBank/DDBJ whole genome shotgun (WGS) entry which is preliminary data.</text>
</comment>
<dbReference type="AlphaFoldDB" id="A0A1V4EU38"/>
<dbReference type="InterPro" id="IPR029063">
    <property type="entry name" value="SAM-dependent_MTases_sf"/>
</dbReference>
<dbReference type="EMBL" id="MWPS01000021">
    <property type="protein sequence ID" value="OPG16168.1"/>
    <property type="molecule type" value="Genomic_DNA"/>
</dbReference>
<dbReference type="InterPro" id="IPR004398">
    <property type="entry name" value="RNA_MeTrfase_RsmD"/>
</dbReference>
<proteinExistence type="predicted"/>
<evidence type="ECO:0000313" key="4">
    <source>
        <dbReference type="Proteomes" id="UP000190229"/>
    </source>
</evidence>
<dbReference type="Pfam" id="PF03602">
    <property type="entry name" value="Cons_hypoth95"/>
    <property type="match status" value="1"/>
</dbReference>
<keyword evidence="4" id="KW-1185">Reference proteome</keyword>
<evidence type="ECO:0000256" key="2">
    <source>
        <dbReference type="ARBA" id="ARBA00022679"/>
    </source>
</evidence>
<keyword evidence="1 3" id="KW-0489">Methyltransferase</keyword>
<accession>A0A1V4EU38</accession>
<evidence type="ECO:0000313" key="3">
    <source>
        <dbReference type="EMBL" id="OPG16168.1"/>
    </source>
</evidence>